<dbReference type="EMBL" id="FQZN01000003">
    <property type="protein sequence ID" value="SHI53503.1"/>
    <property type="molecule type" value="Genomic_DNA"/>
</dbReference>
<dbReference type="GeneID" id="92711021"/>
<dbReference type="eggNOG" id="ENOG5034BDI">
    <property type="taxonomic scope" value="Bacteria"/>
</dbReference>
<evidence type="ECO:0000313" key="1">
    <source>
        <dbReference type="EMBL" id="SHI53503.1"/>
    </source>
</evidence>
<dbReference type="Proteomes" id="UP000184192">
    <property type="component" value="Unassembled WGS sequence"/>
</dbReference>
<accession>A0A1M6BY07</accession>
<sequence length="150" mass="17126">MILKQDIPHGYAHCFAGKDCCPKANSCLRAIAAKLLTESEELQPQTVNTVNAIYVEQLSDLSACPLYRSSEPLRYAKGMTHLFEDFPLKDAHSIRLRVVNCFSCERYFYHCRKGDRLISPEEQRKIANVFRASGFGIVPKFDGFEYVIAW</sequence>
<organism evidence="1 2">
    <name type="scientific">Bacteroides stercorirosoris</name>
    <dbReference type="NCBI Taxonomy" id="871324"/>
    <lineage>
        <taxon>Bacteria</taxon>
        <taxon>Pseudomonadati</taxon>
        <taxon>Bacteroidota</taxon>
        <taxon>Bacteroidia</taxon>
        <taxon>Bacteroidales</taxon>
        <taxon>Bacteroidaceae</taxon>
        <taxon>Bacteroides</taxon>
    </lineage>
</organism>
<evidence type="ECO:0000313" key="2">
    <source>
        <dbReference type="Proteomes" id="UP000184192"/>
    </source>
</evidence>
<dbReference type="RefSeq" id="WP_025833508.1">
    <property type="nucleotide sequence ID" value="NZ_FQZN01000003.1"/>
</dbReference>
<gene>
    <name evidence="1" type="ORF">SAMN05444350_103209</name>
</gene>
<dbReference type="AlphaFoldDB" id="A0A1M6BY07"/>
<reference evidence="2" key="1">
    <citation type="submission" date="2016-11" db="EMBL/GenBank/DDBJ databases">
        <authorList>
            <person name="Varghese N."/>
            <person name="Submissions S."/>
        </authorList>
    </citation>
    <scope>NUCLEOTIDE SEQUENCE [LARGE SCALE GENOMIC DNA]</scope>
    <source>
        <strain evidence="2">DSM 26884</strain>
    </source>
</reference>
<keyword evidence="2" id="KW-1185">Reference proteome</keyword>
<name>A0A1M6BY07_9BACE</name>
<proteinExistence type="predicted"/>
<protein>
    <submittedName>
        <fullName evidence="1">Uncharacterized protein</fullName>
    </submittedName>
</protein>
<dbReference type="InterPro" id="IPR045724">
    <property type="entry name" value="DUF6078"/>
</dbReference>
<dbReference type="Pfam" id="PF19555">
    <property type="entry name" value="DUF6078"/>
    <property type="match status" value="1"/>
</dbReference>